<keyword evidence="3 5" id="KW-0378">Hydrolase</keyword>
<comment type="similarity">
    <text evidence="1 5">Belongs to the metallo-dependent hydrolases superfamily. NagA family.</text>
</comment>
<accession>A0ABT0M4T3</accession>
<dbReference type="SUPFAM" id="SSF51338">
    <property type="entry name" value="Composite domain of metallo-dependent hydrolases"/>
    <property type="match status" value="1"/>
</dbReference>
<dbReference type="GO" id="GO:0008448">
    <property type="term" value="F:N-acetylglucosamine-6-phosphate deacetylase activity"/>
    <property type="evidence" value="ECO:0007669"/>
    <property type="project" value="UniProtKB-EC"/>
</dbReference>
<dbReference type="PANTHER" id="PTHR11113">
    <property type="entry name" value="N-ACETYLGLUCOSAMINE-6-PHOSPHATE DEACETYLASE"/>
    <property type="match status" value="1"/>
</dbReference>
<dbReference type="EMBL" id="JALZWP010000017">
    <property type="protein sequence ID" value="MCL1629866.1"/>
    <property type="molecule type" value="Genomic_DNA"/>
</dbReference>
<evidence type="ECO:0000256" key="5">
    <source>
        <dbReference type="PIRNR" id="PIRNR038994"/>
    </source>
</evidence>
<evidence type="ECO:0000259" key="6">
    <source>
        <dbReference type="Pfam" id="PF01979"/>
    </source>
</evidence>
<evidence type="ECO:0000256" key="1">
    <source>
        <dbReference type="ARBA" id="ARBA00010716"/>
    </source>
</evidence>
<dbReference type="Pfam" id="PF01979">
    <property type="entry name" value="Amidohydro_1"/>
    <property type="match status" value="1"/>
</dbReference>
<dbReference type="InterPro" id="IPR011059">
    <property type="entry name" value="Metal-dep_hydrolase_composite"/>
</dbReference>
<sequence>MQRALRAERIFDGWRIWHGHALLLDGPGVIGIVKHVPKDVPVTDLGDGVLAPGCVDLQVNGGGGEMVGADTNVAQLARICATHRALGATSILPTLITDTPEVTARVIDAARHATAKGLPGFAGLHLEGPHLDPARHGAHDPALIRPMQDADLVILEQAAKELPALLVTVAPAAATAQQIARLRAAGAVVSLGHADCTAEQARAAFAAGARCVTHLFNAMSQLANRAPGLVGATLCSEVHAGIIADGIHVAADPLLIALRMMAPDRLFLVSDAMAAAGSAAESFPLNGRQVFRRDGRLTLADGTLAGADITLPQSVAHLIGLGVPIERALAMAGRIPADVIGAQHLGRFSAGAQADIVLLDHTGQLQQVWTAQEAAQLTA</sequence>
<organism evidence="7 8">
    <name type="scientific">Roseinatronobacter domitianus</name>
    <dbReference type="NCBI Taxonomy" id="2940293"/>
    <lineage>
        <taxon>Bacteria</taxon>
        <taxon>Pseudomonadati</taxon>
        <taxon>Pseudomonadota</taxon>
        <taxon>Alphaproteobacteria</taxon>
        <taxon>Rhodobacterales</taxon>
        <taxon>Paracoccaceae</taxon>
        <taxon>Roseinatronobacter</taxon>
    </lineage>
</organism>
<dbReference type="PIRSF" id="PIRSF038994">
    <property type="entry name" value="NagA"/>
    <property type="match status" value="1"/>
</dbReference>
<dbReference type="SUPFAM" id="SSF51556">
    <property type="entry name" value="Metallo-dependent hydrolases"/>
    <property type="match status" value="1"/>
</dbReference>
<dbReference type="NCBIfam" id="TIGR00221">
    <property type="entry name" value="nagA"/>
    <property type="match status" value="1"/>
</dbReference>
<dbReference type="InterPro" id="IPR032466">
    <property type="entry name" value="Metal_Hydrolase"/>
</dbReference>
<gene>
    <name evidence="7" type="primary">nagA</name>
    <name evidence="7" type="ORF">M3N55_14095</name>
</gene>
<feature type="domain" description="Amidohydrolase-related" evidence="6">
    <location>
        <begin position="50"/>
        <end position="361"/>
    </location>
</feature>
<dbReference type="EC" id="3.5.1.25" evidence="7"/>
<evidence type="ECO:0000313" key="7">
    <source>
        <dbReference type="EMBL" id="MCL1629866.1"/>
    </source>
</evidence>
<reference evidence="7 8" key="1">
    <citation type="submission" date="2022-05" db="EMBL/GenBank/DDBJ databases">
        <title>Seasonal and diel survey of microbial diversity of the Tyrrhenian coast.</title>
        <authorList>
            <person name="Gattoni G."/>
            <person name="Corral P."/>
        </authorList>
    </citation>
    <scope>NUCLEOTIDE SEQUENCE [LARGE SCALE GENOMIC DNA]</scope>
    <source>
        <strain evidence="7 8">V10</strain>
    </source>
</reference>
<evidence type="ECO:0000313" key="8">
    <source>
        <dbReference type="Proteomes" id="UP001202550"/>
    </source>
</evidence>
<dbReference type="Gene3D" id="2.30.40.10">
    <property type="entry name" value="Urease, subunit C, domain 1"/>
    <property type="match status" value="1"/>
</dbReference>
<comment type="caution">
    <text evidence="7">The sequence shown here is derived from an EMBL/GenBank/DDBJ whole genome shotgun (WGS) entry which is preliminary data.</text>
</comment>
<dbReference type="RefSeq" id="WP_249060177.1">
    <property type="nucleotide sequence ID" value="NZ_JALZWP010000017.1"/>
</dbReference>
<dbReference type="PANTHER" id="PTHR11113:SF14">
    <property type="entry name" value="N-ACETYLGLUCOSAMINE-6-PHOSPHATE DEACETYLASE"/>
    <property type="match status" value="1"/>
</dbReference>
<evidence type="ECO:0000256" key="3">
    <source>
        <dbReference type="ARBA" id="ARBA00022801"/>
    </source>
</evidence>
<dbReference type="Proteomes" id="UP001202550">
    <property type="component" value="Unassembled WGS sequence"/>
</dbReference>
<evidence type="ECO:0000256" key="4">
    <source>
        <dbReference type="ARBA" id="ARBA00023277"/>
    </source>
</evidence>
<keyword evidence="4 5" id="KW-0119">Carbohydrate metabolism</keyword>
<name>A0ABT0M4T3_9RHOB</name>
<keyword evidence="2" id="KW-0479">Metal-binding</keyword>
<protein>
    <submittedName>
        <fullName evidence="7">N-acetylglucosamine-6-phosphate deacetylase</fullName>
        <ecNumber evidence="7">3.5.1.25</ecNumber>
    </submittedName>
</protein>
<dbReference type="InterPro" id="IPR006680">
    <property type="entry name" value="Amidohydro-rel"/>
</dbReference>
<proteinExistence type="inferred from homology"/>
<evidence type="ECO:0000256" key="2">
    <source>
        <dbReference type="ARBA" id="ARBA00022723"/>
    </source>
</evidence>
<keyword evidence="8" id="KW-1185">Reference proteome</keyword>
<dbReference type="Gene3D" id="3.20.20.140">
    <property type="entry name" value="Metal-dependent hydrolases"/>
    <property type="match status" value="1"/>
</dbReference>
<dbReference type="InterPro" id="IPR003764">
    <property type="entry name" value="GlcNAc_6-P_deAcase"/>
</dbReference>